<dbReference type="GO" id="GO:0007165">
    <property type="term" value="P:signal transduction"/>
    <property type="evidence" value="ECO:0007669"/>
    <property type="project" value="InterPro"/>
</dbReference>
<evidence type="ECO:0000259" key="1">
    <source>
        <dbReference type="Pfam" id="PF13676"/>
    </source>
</evidence>
<comment type="caution">
    <text evidence="2">The sequence shown here is derived from an EMBL/GenBank/DDBJ whole genome shotgun (WGS) entry which is preliminary data.</text>
</comment>
<dbReference type="SUPFAM" id="SSF52200">
    <property type="entry name" value="Toll/Interleukin receptor TIR domain"/>
    <property type="match status" value="1"/>
</dbReference>
<dbReference type="AlphaFoldDB" id="A0A101NCG4"/>
<feature type="domain" description="TIR" evidence="1">
    <location>
        <begin position="58"/>
        <end position="132"/>
    </location>
</feature>
<dbReference type="InterPro" id="IPR000157">
    <property type="entry name" value="TIR_dom"/>
</dbReference>
<dbReference type="Pfam" id="PF13676">
    <property type="entry name" value="TIR_2"/>
    <property type="match status" value="1"/>
</dbReference>
<name>A0A101NCG4_9ACTN</name>
<proteinExistence type="predicted"/>
<accession>A0A101NCG4</accession>
<protein>
    <recommendedName>
        <fullName evidence="1">TIR domain-containing protein</fullName>
    </recommendedName>
</protein>
<dbReference type="NCBIfam" id="NF040588">
    <property type="entry name" value="FxsC_Nterm"/>
    <property type="match status" value="1"/>
</dbReference>
<sequence length="213" mass="24655">MSGPYESHSVRQAPYFFLSYAHVPIARGDPGGPDRHLVEFYEQLFDLIMQLTTVDAGGTQAFLDRRIPLGAEWEKHLKHALATCQVFVPVYSPRYFESEWCGKEWDAFERRQQHHRKSRPHTVTPIVPVWWLSPDRVRVPAVARRLQHTHVDLGGEYQQKGLFGLMAEGRRTRYRQAVWGIAQAIVEVAETARLDPCDVALFEDLRNVFQEDQ</sequence>
<dbReference type="RefSeq" id="WP_051831884.1">
    <property type="nucleotide sequence ID" value="NZ_JBEYZI010000038.1"/>
</dbReference>
<dbReference type="InterPro" id="IPR047603">
    <property type="entry name" value="FxsC_N"/>
</dbReference>
<organism evidence="2 3">
    <name type="scientific">Streptomyces pseudovenezuelae</name>
    <dbReference type="NCBI Taxonomy" id="67350"/>
    <lineage>
        <taxon>Bacteria</taxon>
        <taxon>Bacillati</taxon>
        <taxon>Actinomycetota</taxon>
        <taxon>Actinomycetes</taxon>
        <taxon>Kitasatosporales</taxon>
        <taxon>Streptomycetaceae</taxon>
        <taxon>Streptomyces</taxon>
        <taxon>Streptomyces aurantiacus group</taxon>
    </lineage>
</organism>
<dbReference type="Gene3D" id="3.40.50.10140">
    <property type="entry name" value="Toll/interleukin-1 receptor homology (TIR) domain"/>
    <property type="match status" value="1"/>
</dbReference>
<dbReference type="EMBL" id="LMWM01000003">
    <property type="protein sequence ID" value="KUM90643.1"/>
    <property type="molecule type" value="Genomic_DNA"/>
</dbReference>
<evidence type="ECO:0000313" key="3">
    <source>
        <dbReference type="Proteomes" id="UP000053039"/>
    </source>
</evidence>
<gene>
    <name evidence="2" type="ORF">AQI94_02255</name>
</gene>
<evidence type="ECO:0000313" key="2">
    <source>
        <dbReference type="EMBL" id="KUM90643.1"/>
    </source>
</evidence>
<dbReference type="InterPro" id="IPR035897">
    <property type="entry name" value="Toll_tir_struct_dom_sf"/>
</dbReference>
<reference evidence="2 3" key="1">
    <citation type="submission" date="2015-10" db="EMBL/GenBank/DDBJ databases">
        <title>Draft genome sequence of Streptomyces pseudovenezuelae DSM 40212, type strain for the species Streptomyces pseudovenezuelae.</title>
        <authorList>
            <person name="Ruckert C."/>
            <person name="Winkler A."/>
            <person name="Kalinowski J."/>
            <person name="Kampfer P."/>
            <person name="Glaeser S."/>
        </authorList>
    </citation>
    <scope>NUCLEOTIDE SEQUENCE [LARGE SCALE GENOMIC DNA]</scope>
    <source>
        <strain evidence="2 3">DSM 40212</strain>
    </source>
</reference>
<dbReference type="Proteomes" id="UP000053039">
    <property type="component" value="Unassembled WGS sequence"/>
</dbReference>